<dbReference type="Proteomes" id="UP000199577">
    <property type="component" value="Unassembled WGS sequence"/>
</dbReference>
<dbReference type="EMBL" id="FOLL01000006">
    <property type="protein sequence ID" value="SFC22092.1"/>
    <property type="molecule type" value="Genomic_DNA"/>
</dbReference>
<protein>
    <submittedName>
        <fullName evidence="1">Uncharacterized protein</fullName>
    </submittedName>
</protein>
<evidence type="ECO:0000313" key="1">
    <source>
        <dbReference type="EMBL" id="SFC22092.1"/>
    </source>
</evidence>
<keyword evidence="2" id="KW-1185">Reference proteome</keyword>
<evidence type="ECO:0000313" key="2">
    <source>
        <dbReference type="Proteomes" id="UP000199577"/>
    </source>
</evidence>
<dbReference type="STRING" id="623281.SAMN05421747_106138"/>
<accession>A0A1I1HET0</accession>
<sequence length="577" mass="65172">MKTKLHLPLIFSILLIGSCQKIDDQVVIDQEILDFSVSPLSITDPNDPNLNVNWRFYDPDITTALIYYGQRQNGQPVRSVETLLPWFTSGNPVNNEHKDYRPELGWVLYLKDFGTPQRPAQTPFFALYNKYSGVLRFFVYNYRVRNQGEPSKTYYIAELGFNNTTNYNASLSFFAPTNEFVKNKTNPNTKQIVVTKRNVSDAWLNFDFVMTYDRKFSELLLRIHGVNQAEINLGTDFSTLTSRSSVGGSGSTSGFHNAIEKGYEYIGSTETLVDAIDDLDKKLNPNRATATSVAPNSIIGTIGAAIGVVKGAVGLIKSFSGGKKSATATQTVIQYSGIVNTTGTATISNNLYNINFHQDPNASLTAHRYRPIYKNVTGLIGAPNRIGLLAYERAFHYPCDPMQWREIRLHNYTSEFKYDRFVDAFYENPDLVGKIRITKFDAYLINNKVSEIGLGNQHNTFEFLGLASSAWNNGLDANTVHTPPVNVGRYRDNDEVQIMFGRYAYPPLYAGTPFPYITKYPQIGIEIHYEIIDPNYPFDDSRERIIHKVVAPTTFDVRLHTGAPIRGECATRYEHIY</sequence>
<organism evidence="1 2">
    <name type="scientific">Parapedobacter composti</name>
    <dbReference type="NCBI Taxonomy" id="623281"/>
    <lineage>
        <taxon>Bacteria</taxon>
        <taxon>Pseudomonadati</taxon>
        <taxon>Bacteroidota</taxon>
        <taxon>Sphingobacteriia</taxon>
        <taxon>Sphingobacteriales</taxon>
        <taxon>Sphingobacteriaceae</taxon>
        <taxon>Parapedobacter</taxon>
    </lineage>
</organism>
<reference evidence="2" key="1">
    <citation type="submission" date="2016-10" db="EMBL/GenBank/DDBJ databases">
        <authorList>
            <person name="Varghese N."/>
            <person name="Submissions S."/>
        </authorList>
    </citation>
    <scope>NUCLEOTIDE SEQUENCE [LARGE SCALE GENOMIC DNA]</scope>
    <source>
        <strain evidence="2">DSM 22900</strain>
    </source>
</reference>
<proteinExistence type="predicted"/>
<dbReference type="OrthoDB" id="1098499at2"/>
<dbReference type="PROSITE" id="PS51257">
    <property type="entry name" value="PROKAR_LIPOPROTEIN"/>
    <property type="match status" value="1"/>
</dbReference>
<gene>
    <name evidence="1" type="ORF">SAMN05421747_106138</name>
</gene>
<name>A0A1I1HET0_9SPHI</name>
<dbReference type="RefSeq" id="WP_090973209.1">
    <property type="nucleotide sequence ID" value="NZ_FOLL01000006.1"/>
</dbReference>
<dbReference type="AlphaFoldDB" id="A0A1I1HET0"/>